<accession>A0A269PFQ6</accession>
<dbReference type="InterPro" id="IPR029069">
    <property type="entry name" value="HotDog_dom_sf"/>
</dbReference>
<evidence type="ECO:0000313" key="5">
    <source>
        <dbReference type="Proteomes" id="UP000215771"/>
    </source>
</evidence>
<organism evidence="2 5">
    <name type="scientific">Corynebacterium hadale</name>
    <dbReference type="NCBI Taxonomy" id="2026255"/>
    <lineage>
        <taxon>Bacteria</taxon>
        <taxon>Bacillati</taxon>
        <taxon>Actinomycetota</taxon>
        <taxon>Actinomycetes</taxon>
        <taxon>Mycobacteriales</taxon>
        <taxon>Corynebacteriaceae</taxon>
        <taxon>Corynebacterium</taxon>
    </lineage>
</organism>
<feature type="region of interest" description="Disordered" evidence="1">
    <location>
        <begin position="1"/>
        <end position="20"/>
    </location>
</feature>
<name>A0A269PFQ6_9CORY</name>
<dbReference type="EMBL" id="NSGP01000006">
    <property type="protein sequence ID" value="PAT10502.1"/>
    <property type="molecule type" value="Genomic_DNA"/>
</dbReference>
<dbReference type="Proteomes" id="UP000218281">
    <property type="component" value="Unassembled WGS sequence"/>
</dbReference>
<dbReference type="PANTHER" id="PTHR31793:SF24">
    <property type="entry name" value="LONG-CHAIN ACYL-COA THIOESTERASE FADM"/>
    <property type="match status" value="1"/>
</dbReference>
<evidence type="ECO:0000313" key="3">
    <source>
        <dbReference type="EMBL" id="PAT06242.1"/>
    </source>
</evidence>
<evidence type="ECO:0000313" key="7">
    <source>
        <dbReference type="Proteomes" id="UP000218281"/>
    </source>
</evidence>
<dbReference type="RefSeq" id="WP_095275412.1">
    <property type="nucleotide sequence ID" value="NZ_CP047655.1"/>
</dbReference>
<evidence type="ECO:0000313" key="2">
    <source>
        <dbReference type="EMBL" id="PAJ70946.1"/>
    </source>
</evidence>
<dbReference type="Gene3D" id="3.10.129.10">
    <property type="entry name" value="Hotdog Thioesterase"/>
    <property type="match status" value="1"/>
</dbReference>
<evidence type="ECO:0000256" key="1">
    <source>
        <dbReference type="SAM" id="MobiDB-lite"/>
    </source>
</evidence>
<dbReference type="EMBL" id="NSGO01000004">
    <property type="protein sequence ID" value="PAT06242.1"/>
    <property type="molecule type" value="Genomic_DNA"/>
</dbReference>
<gene>
    <name evidence="2" type="ORF">CIG21_01855</name>
    <name evidence="4" type="ORF">CKJ80_05425</name>
    <name evidence="3" type="ORF">CKJ81_04590</name>
</gene>
<protein>
    <submittedName>
        <fullName evidence="2">Thioesterase</fullName>
    </submittedName>
</protein>
<dbReference type="AlphaFoldDB" id="A0A269PFQ6"/>
<reference evidence="2 5" key="2">
    <citation type="submission" date="2017-08" db="EMBL/GenBank/DDBJ databases">
        <authorList>
            <person name="de Groot N.N."/>
        </authorList>
    </citation>
    <scope>NUCLEOTIDE SEQUENCE [LARGE SCALE GENOMIC DNA]</scope>
    <source>
        <strain evidence="2 5">NBT06-6</strain>
    </source>
</reference>
<dbReference type="EMBL" id="NQMQ01000002">
    <property type="protein sequence ID" value="PAJ70946.1"/>
    <property type="molecule type" value="Genomic_DNA"/>
</dbReference>
<keyword evidence="7" id="KW-1185">Reference proteome</keyword>
<dbReference type="GO" id="GO:0047617">
    <property type="term" value="F:fatty acyl-CoA hydrolase activity"/>
    <property type="evidence" value="ECO:0007669"/>
    <property type="project" value="TreeGrafter"/>
</dbReference>
<reference evidence="6 7" key="1">
    <citation type="submission" date="2017-08" db="EMBL/GenBank/DDBJ databases">
        <title>Whole genome sequences of 6 clinical strains closest to Corynebacterium imitans.</title>
        <authorList>
            <person name="Bernier A.-M."/>
            <person name="Burdz T."/>
            <person name="Bernard K."/>
        </authorList>
    </citation>
    <scope>NUCLEOTIDE SEQUENCE [LARGE SCALE GENOMIC DNA]</scope>
    <source>
        <strain evidence="4 6">NML92-0415</strain>
        <strain evidence="3 7">NML93-0607</strain>
    </source>
</reference>
<dbReference type="InterPro" id="IPR050563">
    <property type="entry name" value="4-hydroxybenzoyl-CoA_TE"/>
</dbReference>
<dbReference type="CDD" id="cd00586">
    <property type="entry name" value="4HBT"/>
    <property type="match status" value="1"/>
</dbReference>
<dbReference type="PANTHER" id="PTHR31793">
    <property type="entry name" value="4-HYDROXYBENZOYL-COA THIOESTERASE FAMILY MEMBER"/>
    <property type="match status" value="1"/>
</dbReference>
<sequence>MAEQPGHGETAGANGAGAPHTHKVSLRWGDFDRYGHVTNSAYIELAQEARLAFAQQFFEAQGHEFVVFVRRVDADYIRPLLPNTTEVTVDTEVVRLGNTSFTTRQEIKDAQGHICCVVETVQVTVDTATTSPRQITQKEIGILTRVASSIDEAGEE</sequence>
<evidence type="ECO:0000313" key="4">
    <source>
        <dbReference type="EMBL" id="PAT10502.1"/>
    </source>
</evidence>
<proteinExistence type="predicted"/>
<comment type="caution">
    <text evidence="2">The sequence shown here is derived from an EMBL/GenBank/DDBJ whole genome shotgun (WGS) entry which is preliminary data.</text>
</comment>
<dbReference type="SUPFAM" id="SSF54637">
    <property type="entry name" value="Thioesterase/thiol ester dehydrase-isomerase"/>
    <property type="match status" value="1"/>
</dbReference>
<evidence type="ECO:0000313" key="6">
    <source>
        <dbReference type="Proteomes" id="UP000218041"/>
    </source>
</evidence>
<dbReference type="Pfam" id="PF13279">
    <property type="entry name" value="4HBT_2"/>
    <property type="match status" value="1"/>
</dbReference>
<dbReference type="Proteomes" id="UP000218041">
    <property type="component" value="Unassembled WGS sequence"/>
</dbReference>
<dbReference type="Proteomes" id="UP000215771">
    <property type="component" value="Unassembled WGS sequence"/>
</dbReference>